<feature type="modified residue" description="N6-(pyridoxal phosphate)lysine" evidence="7">
    <location>
        <position position="194"/>
    </location>
</feature>
<feature type="binding site" evidence="6">
    <location>
        <position position="343"/>
    </location>
    <ligand>
        <name>substrate</name>
    </ligand>
</feature>
<dbReference type="GO" id="GO:0004760">
    <property type="term" value="F:L-serine-pyruvate transaminase activity"/>
    <property type="evidence" value="ECO:0007669"/>
    <property type="project" value="TreeGrafter"/>
</dbReference>
<dbReference type="InterPro" id="IPR024169">
    <property type="entry name" value="SP_NH2Trfase/AEP_transaminase"/>
</dbReference>
<feature type="domain" description="Aminotransferase class V" evidence="8">
    <location>
        <begin position="28"/>
        <end position="358"/>
    </location>
</feature>
<dbReference type="GO" id="GO:0008453">
    <property type="term" value="F:alanine-glyoxylate transaminase activity"/>
    <property type="evidence" value="ECO:0007669"/>
    <property type="project" value="TreeGrafter"/>
</dbReference>
<dbReference type="Gene3D" id="3.90.1150.10">
    <property type="entry name" value="Aspartate Aminotransferase, domain 1"/>
    <property type="match status" value="1"/>
</dbReference>
<proteinExistence type="inferred from homology"/>
<gene>
    <name evidence="9" type="ORF">SAMN04488692_12818</name>
</gene>
<dbReference type="PANTHER" id="PTHR21152">
    <property type="entry name" value="AMINOTRANSFERASE CLASS V"/>
    <property type="match status" value="1"/>
</dbReference>
<evidence type="ECO:0000313" key="10">
    <source>
        <dbReference type="Proteomes" id="UP000199476"/>
    </source>
</evidence>
<keyword evidence="3 9" id="KW-0032">Aminotransferase</keyword>
<protein>
    <submittedName>
        <fullName evidence="9">Aspartate aminotransferase</fullName>
    </submittedName>
</protein>
<sequence>MSGTIDELLMIPGPTDISGEVLKEMSSKTVAHYGEDWTEYYNETRSLIKNILHTDNDLFLFVGSGHAAIDASLGSLLEEGDEVLVLSNGIFGNKLARISRLHKAEVTVLEKEWGKAFNPGRVDNFLKESQKDFKAMLMVDVETSTGIRNPVRELAEVAQKHDLISFVDGVCSIGVEEFYMDEWNIDFCVTASQKGLGAPPGLAIVCLNDRIWQAIDDRNSEIRGWYLNLKIMKEFEEKQKGWQPYGITMAVHNVMALKKALELIEKEGLKNRIKRHRESAEFFRKSIRELGLEVLAEEKHACSAVTAVKNPEGFDSSFIIDRLQENNIRIGNGLGEFAGDYIRVGHMNQGAARVSLYPVISVLEEILEKRKKSKNGIV</sequence>
<dbReference type="PIRSF" id="PIRSF000524">
    <property type="entry name" value="SPT"/>
    <property type="match status" value="1"/>
</dbReference>
<evidence type="ECO:0000256" key="7">
    <source>
        <dbReference type="PIRSR" id="PIRSR000524-50"/>
    </source>
</evidence>
<dbReference type="GO" id="GO:0019265">
    <property type="term" value="P:glycine biosynthetic process, by transamination of glyoxylate"/>
    <property type="evidence" value="ECO:0007669"/>
    <property type="project" value="TreeGrafter"/>
</dbReference>
<dbReference type="OrthoDB" id="389074at2"/>
<evidence type="ECO:0000256" key="5">
    <source>
        <dbReference type="ARBA" id="ARBA00022898"/>
    </source>
</evidence>
<dbReference type="InterPro" id="IPR015424">
    <property type="entry name" value="PyrdxlP-dep_Trfase"/>
</dbReference>
<evidence type="ECO:0000256" key="1">
    <source>
        <dbReference type="ARBA" id="ARBA00001933"/>
    </source>
</evidence>
<dbReference type="InterPro" id="IPR000192">
    <property type="entry name" value="Aminotrans_V_dom"/>
</dbReference>
<dbReference type="AlphaFoldDB" id="A0A1G9SF83"/>
<evidence type="ECO:0000313" key="9">
    <source>
        <dbReference type="EMBL" id="SDM33957.1"/>
    </source>
</evidence>
<dbReference type="Proteomes" id="UP000199476">
    <property type="component" value="Unassembled WGS sequence"/>
</dbReference>
<dbReference type="SUPFAM" id="SSF53383">
    <property type="entry name" value="PLP-dependent transferases"/>
    <property type="match status" value="1"/>
</dbReference>
<comment type="cofactor">
    <cofactor evidence="1 7">
        <name>pyridoxal 5'-phosphate</name>
        <dbReference type="ChEBI" id="CHEBI:597326"/>
    </cofactor>
</comment>
<dbReference type="Pfam" id="PF00266">
    <property type="entry name" value="Aminotran_5"/>
    <property type="match status" value="1"/>
</dbReference>
<dbReference type="FunFam" id="3.40.640.10:FF:000027">
    <property type="entry name" value="Serine--pyruvate aminotransferase, mitochondrial"/>
    <property type="match status" value="1"/>
</dbReference>
<dbReference type="InterPro" id="IPR015421">
    <property type="entry name" value="PyrdxlP-dep_Trfase_major"/>
</dbReference>
<evidence type="ECO:0000256" key="2">
    <source>
        <dbReference type="ARBA" id="ARBA00009236"/>
    </source>
</evidence>
<organism evidence="9 10">
    <name type="scientific">Halarsenatibacter silvermanii</name>
    <dbReference type="NCBI Taxonomy" id="321763"/>
    <lineage>
        <taxon>Bacteria</taxon>
        <taxon>Bacillati</taxon>
        <taxon>Bacillota</taxon>
        <taxon>Clostridia</taxon>
        <taxon>Halanaerobiales</taxon>
        <taxon>Halarsenatibacteraceae</taxon>
        <taxon>Halarsenatibacter</taxon>
    </lineage>
</organism>
<keyword evidence="10" id="KW-1185">Reference proteome</keyword>
<name>A0A1G9SF83_9FIRM</name>
<keyword evidence="5 7" id="KW-0663">Pyridoxal phosphate</keyword>
<accession>A0A1G9SF83</accession>
<evidence type="ECO:0000256" key="6">
    <source>
        <dbReference type="PIRSR" id="PIRSR000524-1"/>
    </source>
</evidence>
<comment type="similarity">
    <text evidence="2">Belongs to the class-V pyridoxal-phosphate-dependent aminotransferase family.</text>
</comment>
<dbReference type="InterPro" id="IPR015422">
    <property type="entry name" value="PyrdxlP-dep_Trfase_small"/>
</dbReference>
<keyword evidence="4 9" id="KW-0808">Transferase</keyword>
<dbReference type="RefSeq" id="WP_089761871.1">
    <property type="nucleotide sequence ID" value="NZ_FNGO01000028.1"/>
</dbReference>
<evidence type="ECO:0000256" key="3">
    <source>
        <dbReference type="ARBA" id="ARBA00022576"/>
    </source>
</evidence>
<dbReference type="Gene3D" id="3.40.640.10">
    <property type="entry name" value="Type I PLP-dependent aspartate aminotransferase-like (Major domain)"/>
    <property type="match status" value="1"/>
</dbReference>
<evidence type="ECO:0000256" key="4">
    <source>
        <dbReference type="ARBA" id="ARBA00022679"/>
    </source>
</evidence>
<reference evidence="9 10" key="1">
    <citation type="submission" date="2016-10" db="EMBL/GenBank/DDBJ databases">
        <authorList>
            <person name="de Groot N.N."/>
        </authorList>
    </citation>
    <scope>NUCLEOTIDE SEQUENCE [LARGE SCALE GENOMIC DNA]</scope>
    <source>
        <strain evidence="9 10">SLAS-1</strain>
    </source>
</reference>
<evidence type="ECO:0000259" key="8">
    <source>
        <dbReference type="Pfam" id="PF00266"/>
    </source>
</evidence>
<dbReference type="PANTHER" id="PTHR21152:SF24">
    <property type="entry name" value="ALANINE--GLYOXYLATE AMINOTRANSFERASE 1"/>
    <property type="match status" value="1"/>
</dbReference>
<dbReference type="STRING" id="321763.SAMN04488692_12818"/>
<dbReference type="EMBL" id="FNGO01000028">
    <property type="protein sequence ID" value="SDM33957.1"/>
    <property type="molecule type" value="Genomic_DNA"/>
</dbReference>